<keyword evidence="1" id="KW-0540">Nuclease</keyword>
<dbReference type="GO" id="GO:0004519">
    <property type="term" value="F:endonuclease activity"/>
    <property type="evidence" value="ECO:0007669"/>
    <property type="project" value="UniProtKB-KW"/>
</dbReference>
<reference evidence="1 2" key="1">
    <citation type="submission" date="2019-05" db="EMBL/GenBank/DDBJ databases">
        <title>Nakamurella sp. N5BH11, whole genome shotgun sequence.</title>
        <authorList>
            <person name="Tuo L."/>
        </authorList>
    </citation>
    <scope>NUCLEOTIDE SEQUENCE [LARGE SCALE GENOMIC DNA]</scope>
    <source>
        <strain evidence="1 2">N5BH11</strain>
    </source>
</reference>
<comment type="caution">
    <text evidence="1">The sequence shown here is derived from an EMBL/GenBank/DDBJ whole genome shotgun (WGS) entry which is preliminary data.</text>
</comment>
<dbReference type="Proteomes" id="UP000306985">
    <property type="component" value="Unassembled WGS sequence"/>
</dbReference>
<organism evidence="1 2">
    <name type="scientific">Nakamurella flava</name>
    <dbReference type="NCBI Taxonomy" id="2576308"/>
    <lineage>
        <taxon>Bacteria</taxon>
        <taxon>Bacillati</taxon>
        <taxon>Actinomycetota</taxon>
        <taxon>Actinomycetes</taxon>
        <taxon>Nakamurellales</taxon>
        <taxon>Nakamurellaceae</taxon>
        <taxon>Nakamurella</taxon>
    </lineage>
</organism>
<gene>
    <name evidence="1" type="ORF">FDO65_09990</name>
</gene>
<keyword evidence="1" id="KW-0255">Endonuclease</keyword>
<name>A0A4U6QMF0_9ACTN</name>
<dbReference type="OrthoDB" id="5124189at2"/>
<proteinExistence type="predicted"/>
<keyword evidence="1" id="KW-0378">Hydrolase</keyword>
<dbReference type="AlphaFoldDB" id="A0A4U6QMF0"/>
<evidence type="ECO:0000313" key="1">
    <source>
        <dbReference type="EMBL" id="TKV61847.1"/>
    </source>
</evidence>
<dbReference type="EMBL" id="SZZH01000001">
    <property type="protein sequence ID" value="TKV61847.1"/>
    <property type="molecule type" value="Genomic_DNA"/>
</dbReference>
<dbReference type="RefSeq" id="WP_137449152.1">
    <property type="nucleotide sequence ID" value="NZ_SZZH01000001.1"/>
</dbReference>
<accession>A0A4U6QMF0</accession>
<protein>
    <submittedName>
        <fullName evidence="1">HNH endonuclease</fullName>
    </submittedName>
</protein>
<evidence type="ECO:0000313" key="2">
    <source>
        <dbReference type="Proteomes" id="UP000306985"/>
    </source>
</evidence>
<sequence length="108" mass="12122">MLIVARDTRCVFGRCDGAIEEVHHRLPRGMGGAGRDETRWSYSRLVGLCAVHHRWVELNRRRAYELGLLVRHGRAACSLVPVLHHGRWVLLDDGGCVLPCEAPAGWSE</sequence>
<keyword evidence="2" id="KW-1185">Reference proteome</keyword>